<dbReference type="EMBL" id="GL877422">
    <property type="protein sequence ID" value="ELA47219.1"/>
    <property type="molecule type" value="Genomic_DNA"/>
</dbReference>
<name>L2GUA4_VAVCU</name>
<dbReference type="STRING" id="948595.L2GUA4"/>
<organism evidence="3 4">
    <name type="scientific">Vavraia culicis (isolate floridensis)</name>
    <name type="common">Microsporidian parasite</name>
    <dbReference type="NCBI Taxonomy" id="948595"/>
    <lineage>
        <taxon>Eukaryota</taxon>
        <taxon>Fungi</taxon>
        <taxon>Fungi incertae sedis</taxon>
        <taxon>Microsporidia</taxon>
        <taxon>Pleistophoridae</taxon>
        <taxon>Vavraia</taxon>
    </lineage>
</organism>
<dbReference type="Pfam" id="PF01725">
    <property type="entry name" value="Ham1p_like"/>
    <property type="match status" value="1"/>
</dbReference>
<keyword evidence="2" id="KW-0378">Hydrolase</keyword>
<dbReference type="Proteomes" id="UP000011081">
    <property type="component" value="Unassembled WGS sequence"/>
</dbReference>
<evidence type="ECO:0000256" key="1">
    <source>
        <dbReference type="ARBA" id="ARBA00008023"/>
    </source>
</evidence>
<dbReference type="VEuPathDB" id="MicrosporidiaDB:VCUG_01319"/>
<reference evidence="4" key="1">
    <citation type="submission" date="2011-03" db="EMBL/GenBank/DDBJ databases">
        <title>The genome sequence of Vavraia culicis strain floridensis.</title>
        <authorList>
            <consortium name="The Broad Institute Genome Sequencing Platform"/>
            <person name="Cuomo C."/>
            <person name="Becnel J."/>
            <person name="Sanscrainte N."/>
            <person name="Young S.K."/>
            <person name="Zeng Q."/>
            <person name="Gargeya S."/>
            <person name="Fitzgerald M."/>
            <person name="Haas B."/>
            <person name="Abouelleil A."/>
            <person name="Alvarado L."/>
            <person name="Arachchi H.M."/>
            <person name="Berlin A."/>
            <person name="Chapman S.B."/>
            <person name="Gearin G."/>
            <person name="Goldberg J."/>
            <person name="Griggs A."/>
            <person name="Gujja S."/>
            <person name="Hansen M."/>
            <person name="Heiman D."/>
            <person name="Howarth C."/>
            <person name="Larimer J."/>
            <person name="Lui A."/>
            <person name="MacDonald P.J.P."/>
            <person name="McCowen C."/>
            <person name="Montmayeur A."/>
            <person name="Murphy C."/>
            <person name="Neiman D."/>
            <person name="Pearson M."/>
            <person name="Priest M."/>
            <person name="Roberts A."/>
            <person name="Saif S."/>
            <person name="Shea T."/>
            <person name="Sisk P."/>
            <person name="Stolte C."/>
            <person name="Sykes S."/>
            <person name="Wortman J."/>
            <person name="Nusbaum C."/>
            <person name="Birren B."/>
        </authorList>
    </citation>
    <scope>NUCLEOTIDE SEQUENCE [LARGE SCALE GENOMIC DNA]</scope>
    <source>
        <strain evidence="4">floridensis</strain>
    </source>
</reference>
<evidence type="ECO:0000313" key="4">
    <source>
        <dbReference type="Proteomes" id="UP000011081"/>
    </source>
</evidence>
<sequence>MKLHYFSSNAEKYEEIRELLPFPLHHKKVKFTKEQSSLKDIVLRKLKQLKNLYPDDIILVDSFGLELEGLHGLPGPYVEAFLNMGYENIENIVQKVGRKARAKNVLGLSIFESVILFEGICDGQIVEARGTYSTGFDRIFMVDRDCCTLAEHVFNEKKVISPRGCSVFYLVKYCERNQIIRLFS</sequence>
<dbReference type="FunCoup" id="L2GUA4">
    <property type="interactions" value="205"/>
</dbReference>
<keyword evidence="4" id="KW-1185">Reference proteome</keyword>
<dbReference type="InterPro" id="IPR002637">
    <property type="entry name" value="RdgB/HAM1"/>
</dbReference>
<dbReference type="AlphaFoldDB" id="L2GUA4"/>
<proteinExistence type="inferred from homology"/>
<gene>
    <name evidence="3" type="ORF">VCUG_01319</name>
</gene>
<evidence type="ECO:0000313" key="3">
    <source>
        <dbReference type="EMBL" id="ELA47219.1"/>
    </source>
</evidence>
<dbReference type="GO" id="GO:0009143">
    <property type="term" value="P:nucleoside triphosphate catabolic process"/>
    <property type="evidence" value="ECO:0007669"/>
    <property type="project" value="InterPro"/>
</dbReference>
<dbReference type="RefSeq" id="XP_008074337.1">
    <property type="nucleotide sequence ID" value="XM_008076146.1"/>
</dbReference>
<dbReference type="GO" id="GO:0047429">
    <property type="term" value="F:nucleoside triphosphate diphosphatase activity"/>
    <property type="evidence" value="ECO:0007669"/>
    <property type="project" value="InterPro"/>
</dbReference>
<dbReference type="HOGENOM" id="CLU_082080_1_0_1"/>
<dbReference type="OMA" id="THLFQED"/>
<dbReference type="InterPro" id="IPR029001">
    <property type="entry name" value="ITPase-like_fam"/>
</dbReference>
<comment type="similarity">
    <text evidence="1">Belongs to the HAM1 NTPase family.</text>
</comment>
<dbReference type="GeneID" id="19879198"/>
<dbReference type="Gene3D" id="3.90.950.10">
    <property type="match status" value="1"/>
</dbReference>
<dbReference type="SUPFAM" id="SSF52972">
    <property type="entry name" value="ITPase-like"/>
    <property type="match status" value="1"/>
</dbReference>
<dbReference type="PANTHER" id="PTHR11067:SF9">
    <property type="entry name" value="INOSINE TRIPHOSPHATE PYROPHOSPHATASE"/>
    <property type="match status" value="1"/>
</dbReference>
<evidence type="ECO:0000256" key="2">
    <source>
        <dbReference type="ARBA" id="ARBA00022801"/>
    </source>
</evidence>
<accession>L2GUA4</accession>
<protein>
    <submittedName>
        <fullName evidence="3">RdgB/HAM1 family non-canonical purine NTP pyrophosphatase</fullName>
    </submittedName>
</protein>
<dbReference type="PANTHER" id="PTHR11067">
    <property type="entry name" value="INOSINE TRIPHOSPHATE PYROPHOSPHATASE/HAM1 PROTEIN"/>
    <property type="match status" value="1"/>
</dbReference>
<dbReference type="OrthoDB" id="6288734at2759"/>
<dbReference type="InParanoid" id="L2GUA4"/>
<dbReference type="GO" id="GO:0005737">
    <property type="term" value="C:cytoplasm"/>
    <property type="evidence" value="ECO:0007669"/>
    <property type="project" value="TreeGrafter"/>
</dbReference>